<evidence type="ECO:0000259" key="1">
    <source>
        <dbReference type="Pfam" id="PF13643"/>
    </source>
</evidence>
<keyword evidence="3" id="KW-1185">Reference proteome</keyword>
<dbReference type="EMBL" id="WRXO01000001">
    <property type="protein sequence ID" value="MVT39878.1"/>
    <property type="molecule type" value="Genomic_DNA"/>
</dbReference>
<reference evidence="2 3" key="1">
    <citation type="submission" date="2019-12" db="EMBL/GenBank/DDBJ databases">
        <title>The draft genomic sequence of strain Chitinophaga oryziterrae JCM 16595.</title>
        <authorList>
            <person name="Zhang X."/>
        </authorList>
    </citation>
    <scope>NUCLEOTIDE SEQUENCE [LARGE SCALE GENOMIC DNA]</scope>
    <source>
        <strain evidence="2 3">JCM 16595</strain>
    </source>
</reference>
<comment type="caution">
    <text evidence="2">The sequence shown here is derived from an EMBL/GenBank/DDBJ whole genome shotgun (WGS) entry which is preliminary data.</text>
</comment>
<gene>
    <name evidence="2" type="ORF">GO495_04730</name>
</gene>
<dbReference type="Proteomes" id="UP000468388">
    <property type="component" value="Unassembled WGS sequence"/>
</dbReference>
<feature type="domain" description="DUF4145" evidence="1">
    <location>
        <begin position="95"/>
        <end position="177"/>
    </location>
</feature>
<dbReference type="RefSeq" id="WP_157298524.1">
    <property type="nucleotide sequence ID" value="NZ_BAAAZB010000005.1"/>
</dbReference>
<dbReference type="AlphaFoldDB" id="A0A6N8J5K8"/>
<sequence>MFHTTNQKVLTEHVVNDDDPIVMIFSTEKYQVIQCMGCDLISFRKLYTDQTMDTQAEISGYEFIDPWEQWIYPKAEPSTKEFTNVPKVVLNIYKETIKAFNNDQLILCAAGLRSIIEGICNDKGIYKDEEDNGKKIDLFKKIDGLAEEGLLTKPNSNILHSLRFLGNVAVHRLESPTIPG</sequence>
<dbReference type="InterPro" id="IPR025285">
    <property type="entry name" value="DUF4145"/>
</dbReference>
<evidence type="ECO:0000313" key="2">
    <source>
        <dbReference type="EMBL" id="MVT39878.1"/>
    </source>
</evidence>
<dbReference type="OrthoDB" id="6402073at2"/>
<protein>
    <submittedName>
        <fullName evidence="2">DUF4145 domain-containing protein</fullName>
    </submittedName>
</protein>
<accession>A0A6N8J5K8</accession>
<dbReference type="Pfam" id="PF13643">
    <property type="entry name" value="DUF4145"/>
    <property type="match status" value="1"/>
</dbReference>
<proteinExistence type="predicted"/>
<evidence type="ECO:0000313" key="3">
    <source>
        <dbReference type="Proteomes" id="UP000468388"/>
    </source>
</evidence>
<organism evidence="2 3">
    <name type="scientific">Chitinophaga oryziterrae</name>
    <dbReference type="NCBI Taxonomy" id="1031224"/>
    <lineage>
        <taxon>Bacteria</taxon>
        <taxon>Pseudomonadati</taxon>
        <taxon>Bacteroidota</taxon>
        <taxon>Chitinophagia</taxon>
        <taxon>Chitinophagales</taxon>
        <taxon>Chitinophagaceae</taxon>
        <taxon>Chitinophaga</taxon>
    </lineage>
</organism>
<name>A0A6N8J5K8_9BACT</name>